<dbReference type="Pfam" id="PF13785">
    <property type="entry name" value="DUF4178"/>
    <property type="match status" value="2"/>
</dbReference>
<feature type="domain" description="DUF4178" evidence="2">
    <location>
        <begin position="277"/>
        <end position="409"/>
    </location>
</feature>
<keyword evidence="1" id="KW-0472">Membrane</keyword>
<reference evidence="3 4" key="1">
    <citation type="submission" date="2019-11" db="EMBL/GenBank/DDBJ databases">
        <title>Type strains purchased from KCTC, JCM and DSMZ.</title>
        <authorList>
            <person name="Lu H."/>
        </authorList>
    </citation>
    <scope>NUCLEOTIDE SEQUENCE [LARGE SCALE GENOMIC DNA]</scope>
    <source>
        <strain evidence="3 4">JCM 31587</strain>
    </source>
</reference>
<keyword evidence="1" id="KW-1133">Transmembrane helix</keyword>
<dbReference type="OrthoDB" id="228033at2"/>
<evidence type="ECO:0000256" key="1">
    <source>
        <dbReference type="SAM" id="Phobius"/>
    </source>
</evidence>
<evidence type="ECO:0000313" key="3">
    <source>
        <dbReference type="EMBL" id="MTW11903.1"/>
    </source>
</evidence>
<dbReference type="InterPro" id="IPR025235">
    <property type="entry name" value="DUF4178"/>
</dbReference>
<dbReference type="Proteomes" id="UP000472320">
    <property type="component" value="Unassembled WGS sequence"/>
</dbReference>
<evidence type="ECO:0000259" key="2">
    <source>
        <dbReference type="Pfam" id="PF13785"/>
    </source>
</evidence>
<evidence type="ECO:0000313" key="4">
    <source>
        <dbReference type="Proteomes" id="UP000472320"/>
    </source>
</evidence>
<dbReference type="AlphaFoldDB" id="A0A6L6QJW0"/>
<feature type="domain" description="DUF4178" evidence="2">
    <location>
        <begin position="56"/>
        <end position="192"/>
    </location>
</feature>
<name>A0A6L6QJW0_9BURK</name>
<accession>A0A6L6QJW0</accession>
<keyword evidence="1" id="KW-0812">Transmembrane</keyword>
<gene>
    <name evidence="3" type="ORF">GM658_14960</name>
</gene>
<feature type="transmembrane region" description="Helical" evidence="1">
    <location>
        <begin position="470"/>
        <end position="487"/>
    </location>
</feature>
<proteinExistence type="predicted"/>
<keyword evidence="4" id="KW-1185">Reference proteome</keyword>
<organism evidence="3 4">
    <name type="scientific">Massilia eburnea</name>
    <dbReference type="NCBI Taxonomy" id="1776165"/>
    <lineage>
        <taxon>Bacteria</taxon>
        <taxon>Pseudomonadati</taxon>
        <taxon>Pseudomonadota</taxon>
        <taxon>Betaproteobacteria</taxon>
        <taxon>Burkholderiales</taxon>
        <taxon>Oxalobacteraceae</taxon>
        <taxon>Telluria group</taxon>
        <taxon>Massilia</taxon>
    </lineage>
</organism>
<sequence>MQTVSCPSCGAEVNFRSHASVMAVCEYCNTRVLKEAGAVKDLGKISSVLEDYTPIQVGTSGVLGGRNFNVVGRIQVQYDAGMWNEWYIVFDDATTGWLGDASGQYMVTTLRAPDGNALPAFEELRPGKPYQLAGERYMSADVRTAKCIGGQGELPFKVGDGWEVKAADFRRGEQFLTIDYSDEGPPLLYTGVAVTLEAMQCQLLRDVEDIKRTTGRYRGKLDALDCPNCGTQIKYLPGLTSSLVCQSCHTQIDAASPKAEVIAIGEKQERERFTLPLGASGKLGNQDFTIIGVMRRADDEGSSWTEYLLYGSRNGFTWLVETEDGWSRANVLDQWPEAKSLESQTATLDKADFSKLYDYNSVVTYAAGAFNWRVQVGDHTHVYEYRRQQVTLAAELTTTELGWSRSTPVAWDQLKAWFGDAVKGEPRASALAEDSGKDRYKRSAKNWIMGIVALNAIPLLFNFGGTIGTLIFAGLALYLPALVLDAMDDQQKK</sequence>
<dbReference type="RefSeq" id="WP_155454848.1">
    <property type="nucleotide sequence ID" value="NZ_WNKX01000010.1"/>
</dbReference>
<protein>
    <submittedName>
        <fullName evidence="3">DUF4178 domain-containing protein</fullName>
    </submittedName>
</protein>
<comment type="caution">
    <text evidence="3">The sequence shown here is derived from an EMBL/GenBank/DDBJ whole genome shotgun (WGS) entry which is preliminary data.</text>
</comment>
<dbReference type="EMBL" id="WNKX01000010">
    <property type="protein sequence ID" value="MTW11903.1"/>
    <property type="molecule type" value="Genomic_DNA"/>
</dbReference>